<feature type="region of interest" description="Disordered" evidence="1">
    <location>
        <begin position="22"/>
        <end position="41"/>
    </location>
</feature>
<accession>A0AAD7S0U1</accession>
<reference evidence="2" key="1">
    <citation type="journal article" date="2023" name="Science">
        <title>Genome structures resolve the early diversification of teleost fishes.</title>
        <authorList>
            <person name="Parey E."/>
            <person name="Louis A."/>
            <person name="Montfort J."/>
            <person name="Bouchez O."/>
            <person name="Roques C."/>
            <person name="Iampietro C."/>
            <person name="Lluch J."/>
            <person name="Castinel A."/>
            <person name="Donnadieu C."/>
            <person name="Desvignes T."/>
            <person name="Floi Bucao C."/>
            <person name="Jouanno E."/>
            <person name="Wen M."/>
            <person name="Mejri S."/>
            <person name="Dirks R."/>
            <person name="Jansen H."/>
            <person name="Henkel C."/>
            <person name="Chen W.J."/>
            <person name="Zahm M."/>
            <person name="Cabau C."/>
            <person name="Klopp C."/>
            <person name="Thompson A.W."/>
            <person name="Robinson-Rechavi M."/>
            <person name="Braasch I."/>
            <person name="Lecointre G."/>
            <person name="Bobe J."/>
            <person name="Postlethwait J.H."/>
            <person name="Berthelot C."/>
            <person name="Roest Crollius H."/>
            <person name="Guiguen Y."/>
        </authorList>
    </citation>
    <scope>NUCLEOTIDE SEQUENCE</scope>
    <source>
        <strain evidence="2">NC1722</strain>
    </source>
</reference>
<dbReference type="AlphaFoldDB" id="A0AAD7S0U1"/>
<dbReference type="Proteomes" id="UP001221898">
    <property type="component" value="Unassembled WGS sequence"/>
</dbReference>
<gene>
    <name evidence="2" type="ORF">AAFF_G00059010</name>
</gene>
<organism evidence="2 3">
    <name type="scientific">Aldrovandia affinis</name>
    <dbReference type="NCBI Taxonomy" id="143900"/>
    <lineage>
        <taxon>Eukaryota</taxon>
        <taxon>Metazoa</taxon>
        <taxon>Chordata</taxon>
        <taxon>Craniata</taxon>
        <taxon>Vertebrata</taxon>
        <taxon>Euteleostomi</taxon>
        <taxon>Actinopterygii</taxon>
        <taxon>Neopterygii</taxon>
        <taxon>Teleostei</taxon>
        <taxon>Notacanthiformes</taxon>
        <taxon>Halosauridae</taxon>
        <taxon>Aldrovandia</taxon>
    </lineage>
</organism>
<dbReference type="EMBL" id="JAINUG010000135">
    <property type="protein sequence ID" value="KAJ8393682.1"/>
    <property type="molecule type" value="Genomic_DNA"/>
</dbReference>
<evidence type="ECO:0000313" key="2">
    <source>
        <dbReference type="EMBL" id="KAJ8393682.1"/>
    </source>
</evidence>
<name>A0AAD7S0U1_9TELE</name>
<evidence type="ECO:0000256" key="1">
    <source>
        <dbReference type="SAM" id="MobiDB-lite"/>
    </source>
</evidence>
<protein>
    <submittedName>
        <fullName evidence="2">Uncharacterized protein</fullName>
    </submittedName>
</protein>
<proteinExistence type="predicted"/>
<comment type="caution">
    <text evidence="2">The sequence shown here is derived from an EMBL/GenBank/DDBJ whole genome shotgun (WGS) entry which is preliminary data.</text>
</comment>
<keyword evidence="3" id="KW-1185">Reference proteome</keyword>
<evidence type="ECO:0000313" key="3">
    <source>
        <dbReference type="Proteomes" id="UP001221898"/>
    </source>
</evidence>
<sequence>MFFCLCADQDAVALASPVLESRDSGGRAKASSFQGHKVQPSGSGAVVACAMLGRPEERAHAWARTSAFDPCLRDHRKPSVAQAPFALSQLFTGSV</sequence>